<evidence type="ECO:0000259" key="6">
    <source>
        <dbReference type="PROSITE" id="PS50268"/>
    </source>
</evidence>
<feature type="compositionally biased region" description="Pro residues" evidence="5">
    <location>
        <begin position="561"/>
        <end position="575"/>
    </location>
</feature>
<name>A0ABQ6LG95_9RHOB</name>
<feature type="region of interest" description="Disordered" evidence="5">
    <location>
        <begin position="124"/>
        <end position="602"/>
    </location>
</feature>
<dbReference type="InterPro" id="IPR015919">
    <property type="entry name" value="Cadherin-like_sf"/>
</dbReference>
<feature type="domain" description="Cadherin" evidence="6">
    <location>
        <begin position="801"/>
        <end position="903"/>
    </location>
</feature>
<dbReference type="PANTHER" id="PTHR24027">
    <property type="entry name" value="CADHERIN-23"/>
    <property type="match status" value="1"/>
</dbReference>
<evidence type="ECO:0000256" key="3">
    <source>
        <dbReference type="ARBA" id="ARBA00022837"/>
    </source>
</evidence>
<dbReference type="InterPro" id="IPR002126">
    <property type="entry name" value="Cadherin-like_dom"/>
</dbReference>
<comment type="subcellular location">
    <subcellularLocation>
        <location evidence="1">Membrane</location>
    </subcellularLocation>
</comment>
<sequence length="1428" mass="143552">MAQPPDLTADPDPVAAISADGAAFDRQREHLAGLHRGWLPEAARLSDPRPGQEGVPGGAAMLSGLLPDPQLPGRVPAAAVPPPVRGPAGGAEALLPVPDGRIAFALPEPLPMPAEGLFAFPAAVPLGATLPPPPPEPARSGRAAGGAATAPGPVAVPPAEPARPEPPDAISKKEPPAREPDTDDAPPPEAPPSPSPVPEDEPPVDDPGPVDEPLPEAPPAPAPVPDEESPVEDPGPVSEPLPEAPPVPAPAPEEEPPEEDPGPVGEPLPEAPPVPAPAPEEEPPVEDPGPVDEPMPEAPPAPAPVPDGEPPVEDPGPVDEPLPEAPPAPAPVPDEEPPVEDPGPVDEPLPEAPPAPAPVPDEETPEEDPGPVGEPLPEAPPAPAPVPDGEPPVEDPGPMDEPMPEAPPAPAPVPDEEPPVEDPGPMDEPLPEAPPAPAPVPDEESPLADPGPVDEPMPETPPVPTPVPEEEPPVEDPGPMGEPLPEAPRTPAPLPDEEPPEEDPGPVDEPLPEAPPAPSPVPDGESPVEDPGPMDEPMPEAPPAPAPVPDEETPEEDPGPVGEPLPEAPPAPPPLPEEEPPVEDPGPVAEPDPDHAPDGLTLEGGRISEAAAGGTVAARLLGSDPGAGDTLSYALVGPAGSPAVHPLFEIDGDLLRLRDGAALDHETAPEIALTIRVTDAAGGYLDVPAVIAVTDANEAPTAIRLDRPAAVAENSPGAVVAGLAVADPDAGDRHRLAVSDGRFEVVADAAGALQLRLKAGVLLDHEAEPQIALTMTATDAGGASHRETVRVAVTDIDEAPALAARSAPVPEDAAAGTVVARFEASDPEGGAVGAALVDAAGARLEHPLFEIAGGEIRLREGAALDHEAAPGHALTLQASDAAGNAVTQALTITVTDVNEAPDGLALEGGRISEAAAGGRVAARLLGSDPDAGDALSYALVGPAGSPAMHPLFEIDGDLLRLRGGAALDHETAPEIALTIRVSDAEGAGTDRTVLIAVTDVDEAPSLRAEAVAVPEDAAAGTVVARFEAADPEGGAVTYRLVDGAGAPLDHPLFEIAGGSHIRLREGAALDHETAPGHALTLQASDAAGNAATQALTITVTDVNQAPTAILYADAGHGAAAPGKYLGDFLAVDDDPGDSHGFRLLEGGVVGGEPDYWGPHDTAVRPYLGSDAGRQGSGLRLVSEGRIHDAAGNAGESVWRLRNGSDSAREAVVSLNGQEVAVEVPAHGDLALAFPSGGTATLYHGGVQVDVAASGSQSFEPQTIAGSTEGGQEVFEIRGDALHVVKGVHPHDIPNGPRDFVIEATDGAGNTLVETVTVDVWRPGGQNHPGAMAAPETAPETAAARAEAMRAEATRAEAEAAPAPAENWAEAVEAAATAPDASGDWTADIEAAGAAEGGDIAAAMAEPVEMAGLAEPSALDGLEGLDGQA</sequence>
<feature type="compositionally biased region" description="Pro residues" evidence="5">
    <location>
        <begin position="291"/>
        <end position="309"/>
    </location>
</feature>
<feature type="compositionally biased region" description="Acidic residues" evidence="5">
    <location>
        <begin position="549"/>
        <end position="558"/>
    </location>
</feature>
<feature type="domain" description="Cadherin" evidence="6">
    <location>
        <begin position="703"/>
        <end position="802"/>
    </location>
</feature>
<feature type="compositionally biased region" description="Low complexity" evidence="5">
    <location>
        <begin position="138"/>
        <end position="153"/>
    </location>
</feature>
<feature type="compositionally biased region" description="Pro residues" evidence="5">
    <location>
        <begin position="426"/>
        <end position="440"/>
    </location>
</feature>
<feature type="domain" description="Cadherin" evidence="6">
    <location>
        <begin position="911"/>
        <end position="1006"/>
    </location>
</feature>
<dbReference type="Gene3D" id="2.60.40.60">
    <property type="entry name" value="Cadherins"/>
    <property type="match status" value="5"/>
</dbReference>
<dbReference type="CDD" id="cd11304">
    <property type="entry name" value="Cadherin_repeat"/>
    <property type="match status" value="5"/>
</dbReference>
<dbReference type="PRINTS" id="PR00205">
    <property type="entry name" value="CADHERIN"/>
</dbReference>
<protein>
    <recommendedName>
        <fullName evidence="6">Cadherin domain-containing protein</fullName>
    </recommendedName>
</protein>
<feature type="compositionally biased region" description="Acidic residues" evidence="5">
    <location>
        <begin position="495"/>
        <end position="506"/>
    </location>
</feature>
<dbReference type="EMBL" id="BSYI01000007">
    <property type="protein sequence ID" value="GMG82017.1"/>
    <property type="molecule type" value="Genomic_DNA"/>
</dbReference>
<comment type="caution">
    <text evidence="7">The sequence shown here is derived from an EMBL/GenBank/DDBJ whole genome shotgun (WGS) entry which is preliminary data.</text>
</comment>
<keyword evidence="4" id="KW-0472">Membrane</keyword>
<keyword evidence="2" id="KW-0677">Repeat</keyword>
<dbReference type="InterPro" id="IPR039808">
    <property type="entry name" value="Cadherin"/>
</dbReference>
<evidence type="ECO:0000313" key="8">
    <source>
        <dbReference type="Proteomes" id="UP001239909"/>
    </source>
</evidence>
<accession>A0ABQ6LG95</accession>
<feature type="compositionally biased region" description="Low complexity" evidence="5">
    <location>
        <begin position="522"/>
        <end position="531"/>
    </location>
</feature>
<feature type="domain" description="Cadherin" evidence="6">
    <location>
        <begin position="1005"/>
        <end position="1108"/>
    </location>
</feature>
<dbReference type="PANTHER" id="PTHR24027:SF438">
    <property type="entry name" value="CADHERIN 23"/>
    <property type="match status" value="1"/>
</dbReference>
<feature type="region of interest" description="Disordered" evidence="5">
    <location>
        <begin position="40"/>
        <end position="92"/>
    </location>
</feature>
<feature type="compositionally biased region" description="Basic and acidic residues" evidence="5">
    <location>
        <begin position="162"/>
        <end position="180"/>
    </location>
</feature>
<feature type="compositionally biased region" description="Pro residues" evidence="5">
    <location>
        <begin position="237"/>
        <end position="251"/>
    </location>
</feature>
<evidence type="ECO:0000256" key="2">
    <source>
        <dbReference type="ARBA" id="ARBA00022737"/>
    </source>
</evidence>
<feature type="compositionally biased region" description="Acidic residues" evidence="5">
    <location>
        <begin position="252"/>
        <end position="261"/>
    </location>
</feature>
<evidence type="ECO:0000256" key="4">
    <source>
        <dbReference type="ARBA" id="ARBA00023136"/>
    </source>
</evidence>
<feature type="compositionally biased region" description="Pro residues" evidence="5">
    <location>
        <begin position="187"/>
        <end position="197"/>
    </location>
</feature>
<dbReference type="PROSITE" id="PS50268">
    <property type="entry name" value="CADHERIN_2"/>
    <property type="match status" value="5"/>
</dbReference>
<feature type="compositionally biased region" description="Pro residues" evidence="5">
    <location>
        <begin position="507"/>
        <end position="521"/>
    </location>
</feature>
<evidence type="ECO:0000313" key="7">
    <source>
        <dbReference type="EMBL" id="GMG82017.1"/>
    </source>
</evidence>
<proteinExistence type="predicted"/>
<gene>
    <name evidence="7" type="ORF">LNKW23_12300</name>
</gene>
<feature type="compositionally biased region" description="Pro residues" evidence="5">
    <location>
        <begin position="534"/>
        <end position="548"/>
    </location>
</feature>
<feature type="compositionally biased region" description="Pro residues" evidence="5">
    <location>
        <begin position="399"/>
        <end position="413"/>
    </location>
</feature>
<organism evidence="7 8">
    <name type="scientific">Paralimibaculum aggregatum</name>
    <dbReference type="NCBI Taxonomy" id="3036245"/>
    <lineage>
        <taxon>Bacteria</taxon>
        <taxon>Pseudomonadati</taxon>
        <taxon>Pseudomonadota</taxon>
        <taxon>Alphaproteobacteria</taxon>
        <taxon>Rhodobacterales</taxon>
        <taxon>Paracoccaceae</taxon>
        <taxon>Paralimibaculum</taxon>
    </lineage>
</organism>
<evidence type="ECO:0000256" key="1">
    <source>
        <dbReference type="ARBA" id="ARBA00004370"/>
    </source>
</evidence>
<feature type="compositionally biased region" description="Pro residues" evidence="5">
    <location>
        <begin position="345"/>
        <end position="359"/>
    </location>
</feature>
<feature type="compositionally biased region" description="Pro residues" evidence="5">
    <location>
        <begin position="210"/>
        <end position="224"/>
    </location>
</feature>
<keyword evidence="3" id="KW-0106">Calcium</keyword>
<feature type="compositionally biased region" description="Acidic residues" evidence="5">
    <location>
        <begin position="360"/>
        <end position="369"/>
    </location>
</feature>
<dbReference type="SUPFAM" id="SSF49313">
    <property type="entry name" value="Cadherin-like"/>
    <property type="match status" value="5"/>
</dbReference>
<dbReference type="Proteomes" id="UP001239909">
    <property type="component" value="Unassembled WGS sequence"/>
</dbReference>
<evidence type="ECO:0000256" key="5">
    <source>
        <dbReference type="SAM" id="MobiDB-lite"/>
    </source>
</evidence>
<feature type="compositionally biased region" description="Pro residues" evidence="5">
    <location>
        <begin position="480"/>
        <end position="494"/>
    </location>
</feature>
<feature type="compositionally biased region" description="Pro residues" evidence="5">
    <location>
        <begin position="372"/>
        <end position="390"/>
    </location>
</feature>
<reference evidence="7 8" key="1">
    <citation type="submission" date="2023-04" db="EMBL/GenBank/DDBJ databases">
        <title>Marinoamorphus aggregata gen. nov., sp. Nov., isolate from tissue of brittle star Ophioplocus japonicus.</title>
        <authorList>
            <person name="Kawano K."/>
            <person name="Sawayama S."/>
            <person name="Nakagawa S."/>
        </authorList>
    </citation>
    <scope>NUCLEOTIDE SEQUENCE [LARGE SCALE GENOMIC DNA]</scope>
    <source>
        <strain evidence="7 8">NKW23</strain>
    </source>
</reference>
<keyword evidence="8" id="KW-1185">Reference proteome</keyword>
<dbReference type="SMART" id="SM00112">
    <property type="entry name" value="CA"/>
    <property type="match status" value="5"/>
</dbReference>
<feature type="compositionally biased region" description="Pro residues" evidence="5">
    <location>
        <begin position="318"/>
        <end position="332"/>
    </location>
</feature>
<feature type="domain" description="Cadherin" evidence="6">
    <location>
        <begin position="607"/>
        <end position="702"/>
    </location>
</feature>
<feature type="compositionally biased region" description="Pro residues" evidence="5">
    <location>
        <begin position="453"/>
        <end position="467"/>
    </location>
</feature>
<feature type="compositionally biased region" description="Pro residues" evidence="5">
    <location>
        <begin position="264"/>
        <end position="278"/>
    </location>
</feature>